<evidence type="ECO:0000256" key="1">
    <source>
        <dbReference type="SAM" id="MobiDB-lite"/>
    </source>
</evidence>
<evidence type="ECO:0000313" key="2">
    <source>
        <dbReference type="EMBL" id="EDM64169.1"/>
    </source>
</evidence>
<dbReference type="EMBL" id="AAXB02000001">
    <property type="protein sequence ID" value="EDM64169.1"/>
    <property type="molecule type" value="Genomic_DNA"/>
</dbReference>
<comment type="caution">
    <text evidence="2">The sequence shown here is derived from an EMBL/GenBank/DDBJ whole genome shotgun (WGS) entry which is preliminary data.</text>
</comment>
<dbReference type="HOGENOM" id="CLU_2953026_0_0_9"/>
<dbReference type="Proteomes" id="UP000004016">
    <property type="component" value="Unassembled WGS sequence"/>
</dbReference>
<sequence>MEYHRGIRYLVRADRLGSIYPEEDECCPFFTPPGIGRVGSSVSKGLEMQKDNIRSGGNE</sequence>
<reference evidence="2 3" key="2">
    <citation type="submission" date="2007-04" db="EMBL/GenBank/DDBJ databases">
        <title>Draft genome sequence of Dorea longicatena (DSM 13814).</title>
        <authorList>
            <person name="Sudarsanam P."/>
            <person name="Ley R."/>
            <person name="Guruge J."/>
            <person name="Turnbaugh P.J."/>
            <person name="Mahowald M."/>
            <person name="Liep D."/>
            <person name="Gordon J."/>
        </authorList>
    </citation>
    <scope>NUCLEOTIDE SEQUENCE [LARGE SCALE GENOMIC DNA]</scope>
    <source>
        <strain evidence="2 3">DSM 13814</strain>
    </source>
</reference>
<gene>
    <name evidence="2" type="ORF">DORLON_00006</name>
</gene>
<dbReference type="AlphaFoldDB" id="A6BCK2"/>
<name>A6BCK2_9FIRM</name>
<organism evidence="2 3">
    <name type="scientific">Dorea longicatena DSM 13814</name>
    <dbReference type="NCBI Taxonomy" id="411462"/>
    <lineage>
        <taxon>Bacteria</taxon>
        <taxon>Bacillati</taxon>
        <taxon>Bacillota</taxon>
        <taxon>Clostridia</taxon>
        <taxon>Lachnospirales</taxon>
        <taxon>Lachnospiraceae</taxon>
        <taxon>Dorea</taxon>
    </lineage>
</organism>
<evidence type="ECO:0000313" key="3">
    <source>
        <dbReference type="Proteomes" id="UP000004016"/>
    </source>
</evidence>
<proteinExistence type="predicted"/>
<protein>
    <submittedName>
        <fullName evidence="2">Uncharacterized protein</fullName>
    </submittedName>
</protein>
<feature type="region of interest" description="Disordered" evidence="1">
    <location>
        <begin position="39"/>
        <end position="59"/>
    </location>
</feature>
<accession>A6BCK2</accession>
<reference evidence="2 3" key="1">
    <citation type="submission" date="2007-03" db="EMBL/GenBank/DDBJ databases">
        <authorList>
            <person name="Fulton L."/>
            <person name="Clifton S."/>
            <person name="Fulton B."/>
            <person name="Xu J."/>
            <person name="Minx P."/>
            <person name="Pepin K.H."/>
            <person name="Johnson M."/>
            <person name="Thiruvilangam P."/>
            <person name="Bhonagiri V."/>
            <person name="Nash W.E."/>
            <person name="Mardis E.R."/>
            <person name="Wilson R.K."/>
        </authorList>
    </citation>
    <scope>NUCLEOTIDE SEQUENCE [LARGE SCALE GENOMIC DNA]</scope>
    <source>
        <strain evidence="2 3">DSM 13814</strain>
    </source>
</reference>